<reference evidence="5" key="1">
    <citation type="journal article" date="2023" name="G3 (Bethesda)">
        <title>A reference genome for the long-term kleptoplast-retaining sea slug Elysia crispata morphotype clarki.</title>
        <authorList>
            <person name="Eastman K.E."/>
            <person name="Pendleton A.L."/>
            <person name="Shaikh M.A."/>
            <person name="Suttiyut T."/>
            <person name="Ogas R."/>
            <person name="Tomko P."/>
            <person name="Gavelis G."/>
            <person name="Widhalm J.R."/>
            <person name="Wisecaver J.H."/>
        </authorList>
    </citation>
    <scope>NUCLEOTIDE SEQUENCE</scope>
    <source>
        <strain evidence="5">ECLA1</strain>
    </source>
</reference>
<feature type="compositionally biased region" description="Basic and acidic residues" evidence="4">
    <location>
        <begin position="13"/>
        <end position="24"/>
    </location>
</feature>
<evidence type="ECO:0000313" key="6">
    <source>
        <dbReference type="Proteomes" id="UP001283361"/>
    </source>
</evidence>
<evidence type="ECO:0000313" key="5">
    <source>
        <dbReference type="EMBL" id="KAK3778055.1"/>
    </source>
</evidence>
<name>A0AAE0ZYT6_9GAST</name>
<keyword evidence="2" id="KW-0964">Secreted</keyword>
<dbReference type="EMBL" id="JAWDGP010003024">
    <property type="protein sequence ID" value="KAK3778055.1"/>
    <property type="molecule type" value="Genomic_DNA"/>
</dbReference>
<dbReference type="Gene3D" id="4.10.40.10">
    <property type="match status" value="1"/>
</dbReference>
<dbReference type="Pfam" id="PF02819">
    <property type="entry name" value="Toxin_9"/>
    <property type="match status" value="1"/>
</dbReference>
<dbReference type="InterPro" id="IPR004169">
    <property type="entry name" value="Spidertoxin"/>
</dbReference>
<sequence length="70" mass="8240">MYTLGRPWARRSSRSDRRSSESRDLCIPWRSPCTNDEALKRKYDFLRCCDNMACKCSFWGSNCKCHARLG</sequence>
<organism evidence="5 6">
    <name type="scientific">Elysia crispata</name>
    <name type="common">lettuce slug</name>
    <dbReference type="NCBI Taxonomy" id="231223"/>
    <lineage>
        <taxon>Eukaryota</taxon>
        <taxon>Metazoa</taxon>
        <taxon>Spiralia</taxon>
        <taxon>Lophotrochozoa</taxon>
        <taxon>Mollusca</taxon>
        <taxon>Gastropoda</taxon>
        <taxon>Heterobranchia</taxon>
        <taxon>Euthyneura</taxon>
        <taxon>Panpulmonata</taxon>
        <taxon>Sacoglossa</taxon>
        <taxon>Placobranchoidea</taxon>
        <taxon>Plakobranchidae</taxon>
        <taxon>Elysia</taxon>
    </lineage>
</organism>
<evidence type="ECO:0000256" key="2">
    <source>
        <dbReference type="ARBA" id="ARBA00022525"/>
    </source>
</evidence>
<comment type="subcellular location">
    <subcellularLocation>
        <location evidence="1">Secreted</location>
    </subcellularLocation>
</comment>
<dbReference type="GO" id="GO:0008200">
    <property type="term" value="F:ion channel inhibitor activity"/>
    <property type="evidence" value="ECO:0007669"/>
    <property type="project" value="InterPro"/>
</dbReference>
<dbReference type="Proteomes" id="UP001283361">
    <property type="component" value="Unassembled WGS sequence"/>
</dbReference>
<evidence type="ECO:0000256" key="1">
    <source>
        <dbReference type="ARBA" id="ARBA00004613"/>
    </source>
</evidence>
<comment type="caution">
    <text evidence="5">The sequence shown here is derived from an EMBL/GenBank/DDBJ whole genome shotgun (WGS) entry which is preliminary data.</text>
</comment>
<keyword evidence="6" id="KW-1185">Reference proteome</keyword>
<proteinExistence type="predicted"/>
<protein>
    <submittedName>
        <fullName evidence="5">Uncharacterized protein</fullName>
    </submittedName>
</protein>
<evidence type="ECO:0000256" key="3">
    <source>
        <dbReference type="ARBA" id="ARBA00023157"/>
    </source>
</evidence>
<accession>A0AAE0ZYT6</accession>
<feature type="region of interest" description="Disordered" evidence="4">
    <location>
        <begin position="1"/>
        <end position="24"/>
    </location>
</feature>
<evidence type="ECO:0000256" key="4">
    <source>
        <dbReference type="SAM" id="MobiDB-lite"/>
    </source>
</evidence>
<dbReference type="GO" id="GO:0005576">
    <property type="term" value="C:extracellular region"/>
    <property type="evidence" value="ECO:0007669"/>
    <property type="project" value="UniProtKB-SubCell"/>
</dbReference>
<dbReference type="AlphaFoldDB" id="A0AAE0ZYT6"/>
<gene>
    <name evidence="5" type="ORF">RRG08_030501</name>
</gene>
<keyword evidence="3" id="KW-1015">Disulfide bond</keyword>